<dbReference type="InterPro" id="IPR011057">
    <property type="entry name" value="Mss4-like_sf"/>
</dbReference>
<evidence type="ECO:0000259" key="4">
    <source>
        <dbReference type="PROSITE" id="PS51891"/>
    </source>
</evidence>
<dbReference type="OMA" id="VTWHNDS"/>
<dbReference type="PANTHER" id="PTHR28620:SF1">
    <property type="entry name" value="CENP-V_GFA DOMAIN-CONTAINING PROTEIN"/>
    <property type="match status" value="1"/>
</dbReference>
<dbReference type="VEuPathDB" id="FungiDB:ASPNIDRAFT2_1158829"/>
<dbReference type="PANTHER" id="PTHR28620">
    <property type="entry name" value="CENTROMERE PROTEIN V"/>
    <property type="match status" value="1"/>
</dbReference>
<evidence type="ECO:0000313" key="6">
    <source>
        <dbReference type="Proteomes" id="UP000068243"/>
    </source>
</evidence>
<comment type="similarity">
    <text evidence="1">Belongs to the Gfa family.</text>
</comment>
<dbReference type="Pfam" id="PF04828">
    <property type="entry name" value="GFA"/>
    <property type="match status" value="1"/>
</dbReference>
<dbReference type="AlphaFoldDB" id="A0A100ISX6"/>
<dbReference type="GO" id="GO:0046872">
    <property type="term" value="F:metal ion binding"/>
    <property type="evidence" value="ECO:0007669"/>
    <property type="project" value="UniProtKB-KW"/>
</dbReference>
<evidence type="ECO:0000313" key="5">
    <source>
        <dbReference type="EMBL" id="GAQ46741.1"/>
    </source>
</evidence>
<dbReference type="VEuPathDB" id="FungiDB:M747DRAFT_290298"/>
<dbReference type="Proteomes" id="UP000068243">
    <property type="component" value="Unassembled WGS sequence"/>
</dbReference>
<dbReference type="VEuPathDB" id="FungiDB:ATCC64974_71620"/>
<reference evidence="6" key="1">
    <citation type="journal article" date="2016" name="Genome Announc.">
        <title>Draft genome sequence of Aspergillus niger strain An76.</title>
        <authorList>
            <person name="Gong W."/>
            <person name="Cheng Z."/>
            <person name="Zhang H."/>
            <person name="Liu L."/>
            <person name="Gao P."/>
            <person name="Wang L."/>
        </authorList>
    </citation>
    <scope>NUCLEOTIDE SEQUENCE [LARGE SCALE GENOMIC DNA]</scope>
    <source>
        <strain evidence="6">An76</strain>
    </source>
</reference>
<gene>
    <name evidence="5" type="ORF">ABL_09402</name>
</gene>
<feature type="domain" description="CENP-V/GFA" evidence="4">
    <location>
        <begin position="14"/>
        <end position="130"/>
    </location>
</feature>
<evidence type="ECO:0000256" key="2">
    <source>
        <dbReference type="ARBA" id="ARBA00022723"/>
    </source>
</evidence>
<dbReference type="GO" id="GO:0016846">
    <property type="term" value="F:carbon-sulfur lyase activity"/>
    <property type="evidence" value="ECO:0007669"/>
    <property type="project" value="InterPro"/>
</dbReference>
<evidence type="ECO:0000256" key="1">
    <source>
        <dbReference type="ARBA" id="ARBA00005495"/>
    </source>
</evidence>
<dbReference type="SUPFAM" id="SSF51316">
    <property type="entry name" value="Mss4-like"/>
    <property type="match status" value="1"/>
</dbReference>
<evidence type="ECO:0000256" key="3">
    <source>
        <dbReference type="ARBA" id="ARBA00022833"/>
    </source>
</evidence>
<proteinExistence type="inferred from homology"/>
<name>A0A100ISX6_ASPNG</name>
<dbReference type="Gene3D" id="2.170.150.70">
    <property type="match status" value="1"/>
</dbReference>
<dbReference type="EMBL" id="BCMY01000022">
    <property type="protein sequence ID" value="GAQ46741.1"/>
    <property type="molecule type" value="Genomic_DNA"/>
</dbReference>
<keyword evidence="3" id="KW-0862">Zinc</keyword>
<sequence>MSFFPTPTSEQSMHKGNCHCGAVSFRFSLSPPLSEYPVVSCNCSICSKNGYLLVYPSLKDFTLESGDETTRTHQFGRRQAKHEFCGTCGSSCFIRLVAEDAPPIIAVNVRLLEDCDLDKLNYKKVDGRSF</sequence>
<organism evidence="5 6">
    <name type="scientific">Aspergillus niger</name>
    <dbReference type="NCBI Taxonomy" id="5061"/>
    <lineage>
        <taxon>Eukaryota</taxon>
        <taxon>Fungi</taxon>
        <taxon>Dikarya</taxon>
        <taxon>Ascomycota</taxon>
        <taxon>Pezizomycotina</taxon>
        <taxon>Eurotiomycetes</taxon>
        <taxon>Eurotiomycetidae</taxon>
        <taxon>Eurotiales</taxon>
        <taxon>Aspergillaceae</taxon>
        <taxon>Aspergillus</taxon>
        <taxon>Aspergillus subgen. Circumdati</taxon>
    </lineage>
</organism>
<accession>A0A100ISX6</accession>
<keyword evidence="2" id="KW-0479">Metal-binding</keyword>
<dbReference type="InterPro" id="IPR006913">
    <property type="entry name" value="CENP-V/GFA"/>
</dbReference>
<comment type="caution">
    <text evidence="5">The sequence shown here is derived from an EMBL/GenBank/DDBJ whole genome shotgun (WGS) entry which is preliminary data.</text>
</comment>
<dbReference type="OrthoDB" id="2993351at2759"/>
<protein>
    <recommendedName>
        <fullName evidence="4">CENP-V/GFA domain-containing protein</fullName>
    </recommendedName>
</protein>
<dbReference type="PROSITE" id="PS51891">
    <property type="entry name" value="CENP_V_GFA"/>
    <property type="match status" value="1"/>
</dbReference>
<dbReference type="InterPro" id="IPR052355">
    <property type="entry name" value="CENP-V-like"/>
</dbReference>